<sequence length="410" mass="48752">MQNFGEKLDLLEIDQGVQVKLLYRADKFPDECFPDYLARLSCWNGFKDSADFMRFLSKIYNNLHPDDCQEKNPDPDSKEFEARYPFYIRWYKCRIALEFIIRRSLVYSELNLDAYRVSQPNKVCVGCWGENPYRKFYWRYQEYKICHKHNVRLVVVDNILYNSPTLTGTTEYVATLDRRSISCTYVSAILRNNPLKTFNFENLQRENYIIELEITLWRRVIRFLNERFSFSFVSMDIFDFVTLESIAGLAISNRLEKMTEKLIGCKTEFSLFIKTAVLVCIQRSYLMYYPDVKSWVLSEAYFINPVFYSYLYGINQHFFIKDELTFADEISQKNAFRRVNLSRVSDRILCKFILESRILSDSQLESISRNGRIVIGTTELPGHIDQQRVDYEKFIEMTGDCLFDRQPINR</sequence>
<keyword evidence="2" id="KW-1185">Reference proteome</keyword>
<proteinExistence type="predicted"/>
<gene>
    <name evidence="1" type="ORF">J2X05_001770</name>
</gene>
<dbReference type="Proteomes" id="UP001253595">
    <property type="component" value="Unassembled WGS sequence"/>
</dbReference>
<organism evidence="1 2">
    <name type="scientific">Cellvibrio fibrivorans</name>
    <dbReference type="NCBI Taxonomy" id="126350"/>
    <lineage>
        <taxon>Bacteria</taxon>
        <taxon>Pseudomonadati</taxon>
        <taxon>Pseudomonadota</taxon>
        <taxon>Gammaproteobacteria</taxon>
        <taxon>Cellvibrionales</taxon>
        <taxon>Cellvibrionaceae</taxon>
        <taxon>Cellvibrio</taxon>
    </lineage>
</organism>
<evidence type="ECO:0000313" key="1">
    <source>
        <dbReference type="EMBL" id="MDR7089748.1"/>
    </source>
</evidence>
<reference evidence="1 2" key="1">
    <citation type="submission" date="2023-07" db="EMBL/GenBank/DDBJ databases">
        <title>Sorghum-associated microbial communities from plants grown in Nebraska, USA.</title>
        <authorList>
            <person name="Schachtman D."/>
        </authorList>
    </citation>
    <scope>NUCLEOTIDE SEQUENCE [LARGE SCALE GENOMIC DNA]</scope>
    <source>
        <strain evidence="1 2">BE190</strain>
    </source>
</reference>
<name>A0ABU1UX30_9GAMM</name>
<dbReference type="EMBL" id="JAVDVX010000003">
    <property type="protein sequence ID" value="MDR7089748.1"/>
    <property type="molecule type" value="Genomic_DNA"/>
</dbReference>
<comment type="caution">
    <text evidence="1">The sequence shown here is derived from an EMBL/GenBank/DDBJ whole genome shotgun (WGS) entry which is preliminary data.</text>
</comment>
<evidence type="ECO:0000313" key="2">
    <source>
        <dbReference type="Proteomes" id="UP001253595"/>
    </source>
</evidence>
<dbReference type="RefSeq" id="WP_310071370.1">
    <property type="nucleotide sequence ID" value="NZ_JAVDVX010000003.1"/>
</dbReference>
<accession>A0ABU1UX30</accession>
<protein>
    <submittedName>
        <fullName evidence="1">Uncharacterized protein</fullName>
    </submittedName>
</protein>